<sequence>MSQLLQCIFGKLLDFAFDVLRPNVTNSDSPRVPIRFTSSSEEKYYPVLRWTFMKKIQQFGYLEQ</sequence>
<gene>
    <name evidence="1" type="ORF">QBE51_05625</name>
</gene>
<evidence type="ECO:0000313" key="2">
    <source>
        <dbReference type="Proteomes" id="UP001486565"/>
    </source>
</evidence>
<organism evidence="1 2">
    <name type="scientific">Defluviitalea saccharophila</name>
    <dbReference type="NCBI Taxonomy" id="879970"/>
    <lineage>
        <taxon>Bacteria</taxon>
        <taxon>Bacillati</taxon>
        <taxon>Bacillota</taxon>
        <taxon>Clostridia</taxon>
        <taxon>Lachnospirales</taxon>
        <taxon>Defluviitaleaceae</taxon>
        <taxon>Defluviitalea</taxon>
    </lineage>
</organism>
<keyword evidence="2" id="KW-1185">Reference proteome</keyword>
<protein>
    <submittedName>
        <fullName evidence="1">Uncharacterized protein</fullName>
    </submittedName>
</protein>
<reference evidence="1 2" key="1">
    <citation type="submission" date="2023-03" db="EMBL/GenBank/DDBJ databases">
        <title>Novel Species.</title>
        <authorList>
            <person name="Ma S."/>
        </authorList>
    </citation>
    <scope>NUCLEOTIDE SEQUENCE [LARGE SCALE GENOMIC DNA]</scope>
    <source>
        <strain evidence="1 2">LIND6LT2</strain>
    </source>
</reference>
<dbReference type="EMBL" id="CP121687">
    <property type="protein sequence ID" value="WZL71002.1"/>
    <property type="molecule type" value="Genomic_DNA"/>
</dbReference>
<dbReference type="RefSeq" id="WP_341877965.1">
    <property type="nucleotide sequence ID" value="NZ_CP121687.1"/>
</dbReference>
<evidence type="ECO:0000313" key="1">
    <source>
        <dbReference type="EMBL" id="WZL71002.1"/>
    </source>
</evidence>
<dbReference type="Proteomes" id="UP001486565">
    <property type="component" value="Chromosome"/>
</dbReference>
<proteinExistence type="predicted"/>
<name>A0ABZ2Y6P1_9FIRM</name>
<accession>A0ABZ2Y6P1</accession>